<accession>A0A840IRU6</accession>
<dbReference type="InterPro" id="IPR024520">
    <property type="entry name" value="DUF3558"/>
</dbReference>
<feature type="compositionally biased region" description="Low complexity" evidence="1">
    <location>
        <begin position="1"/>
        <end position="24"/>
    </location>
</feature>
<feature type="region of interest" description="Disordered" evidence="1">
    <location>
        <begin position="1"/>
        <end position="39"/>
    </location>
</feature>
<keyword evidence="3" id="KW-1185">Reference proteome</keyword>
<dbReference type="EMBL" id="JACHMG010000001">
    <property type="protein sequence ID" value="MBB4685311.1"/>
    <property type="molecule type" value="Genomic_DNA"/>
</dbReference>
<evidence type="ECO:0000313" key="2">
    <source>
        <dbReference type="EMBL" id="MBB4685311.1"/>
    </source>
</evidence>
<dbReference type="Proteomes" id="UP000581769">
    <property type="component" value="Unassembled WGS sequence"/>
</dbReference>
<dbReference type="RefSeq" id="WP_312873838.1">
    <property type="nucleotide sequence ID" value="NZ_JACHMG010000001.1"/>
</dbReference>
<gene>
    <name evidence="2" type="ORF">BJY18_002796</name>
</gene>
<comment type="caution">
    <text evidence="2">The sequence shown here is derived from an EMBL/GenBank/DDBJ whole genome shotgun (WGS) entry which is preliminary data.</text>
</comment>
<dbReference type="Pfam" id="PF12079">
    <property type="entry name" value="DUF3558"/>
    <property type="match status" value="1"/>
</dbReference>
<evidence type="ECO:0008006" key="4">
    <source>
        <dbReference type="Google" id="ProtNLM"/>
    </source>
</evidence>
<organism evidence="2 3">
    <name type="scientific">Amycolatopsis jiangsuensis</name>
    <dbReference type="NCBI Taxonomy" id="1181879"/>
    <lineage>
        <taxon>Bacteria</taxon>
        <taxon>Bacillati</taxon>
        <taxon>Actinomycetota</taxon>
        <taxon>Actinomycetes</taxon>
        <taxon>Pseudonocardiales</taxon>
        <taxon>Pseudonocardiaceae</taxon>
        <taxon>Amycolatopsis</taxon>
    </lineage>
</organism>
<evidence type="ECO:0000313" key="3">
    <source>
        <dbReference type="Proteomes" id="UP000581769"/>
    </source>
</evidence>
<sequence>MLLLTGCSSTTPGTATSAPTMSSSVPAKPSAPYGGAPKVEHPLPDTVLSGDPCEALTPQQLTYWLGSAVPGKPGKAIDRLCNWTNSNTGSFIGVSFDGKNSDGLSNTYAVVRPQMKRFEALPLVQGFPAVAYDKQPGPYSMSCDVDVGVTDHLAFSVEAFPRRDKSGKVDPCPLAAQVAGDVVTTLKQKAGR</sequence>
<reference evidence="2 3" key="1">
    <citation type="submission" date="2020-08" db="EMBL/GenBank/DDBJ databases">
        <title>Sequencing the genomes of 1000 actinobacteria strains.</title>
        <authorList>
            <person name="Klenk H.-P."/>
        </authorList>
    </citation>
    <scope>NUCLEOTIDE SEQUENCE [LARGE SCALE GENOMIC DNA]</scope>
    <source>
        <strain evidence="2 3">DSM 45859</strain>
    </source>
</reference>
<protein>
    <recommendedName>
        <fullName evidence="4">DUF3558 domain-containing protein</fullName>
    </recommendedName>
</protein>
<dbReference type="AlphaFoldDB" id="A0A840IRU6"/>
<evidence type="ECO:0000256" key="1">
    <source>
        <dbReference type="SAM" id="MobiDB-lite"/>
    </source>
</evidence>
<name>A0A840IRU6_9PSEU</name>
<proteinExistence type="predicted"/>